<keyword evidence="4" id="KW-1185">Reference proteome</keyword>
<dbReference type="InterPro" id="IPR052345">
    <property type="entry name" value="Rad_response_metalloprotease"/>
</dbReference>
<dbReference type="PANTHER" id="PTHR43236:SF2">
    <property type="entry name" value="BLL0069 PROTEIN"/>
    <property type="match status" value="1"/>
</dbReference>
<dbReference type="AlphaFoldDB" id="I2F1T2"/>
<dbReference type="PANTHER" id="PTHR43236">
    <property type="entry name" value="ANTITOXIN HIGA1"/>
    <property type="match status" value="1"/>
</dbReference>
<dbReference type="Proteomes" id="UP000002881">
    <property type="component" value="Chromosome"/>
</dbReference>
<reference evidence="3 4" key="1">
    <citation type="journal article" date="2012" name="Genome Biol. Evol.">
        <title>Genome Sequence of the Mesophilic Thermotogales Bacterium Mesotoga prima MesG1.Ag.4.2 Reveals the Largest Thermotogales Genome To Date.</title>
        <authorList>
            <person name="Zhaxybayeva O."/>
            <person name="Swithers K.S."/>
            <person name="Foght J."/>
            <person name="Green A.G."/>
            <person name="Bruce D."/>
            <person name="Detter C."/>
            <person name="Han S."/>
            <person name="Teshima H."/>
            <person name="Han J."/>
            <person name="Woyke T."/>
            <person name="Pitluck S."/>
            <person name="Nolan M."/>
            <person name="Ivanova N."/>
            <person name="Pati A."/>
            <person name="Land M.L."/>
            <person name="Dlutek M."/>
            <person name="Doolittle W.F."/>
            <person name="Noll K.M."/>
            <person name="Nesbo C.L."/>
        </authorList>
    </citation>
    <scope>NUCLEOTIDE SEQUENCE [LARGE SCALE GENOMIC DNA]</scope>
    <source>
        <strain evidence="4">mesG1.Ag.4.2</strain>
    </source>
</reference>
<dbReference type="eggNOG" id="COG2856">
    <property type="taxonomic scope" value="Bacteria"/>
</dbReference>
<dbReference type="GeneID" id="87106000"/>
<dbReference type="RefSeq" id="WP_014730050.1">
    <property type="nucleotide sequence ID" value="NC_017934.1"/>
</dbReference>
<protein>
    <submittedName>
        <fullName evidence="3">Putative Zn peptidase</fullName>
    </submittedName>
</protein>
<accession>I2F1T2</accession>
<gene>
    <name evidence="3" type="ORF">Theba_0139</name>
</gene>
<dbReference type="SMART" id="SM00530">
    <property type="entry name" value="HTH_XRE"/>
    <property type="match status" value="1"/>
</dbReference>
<dbReference type="PROSITE" id="PS50943">
    <property type="entry name" value="HTH_CROC1"/>
    <property type="match status" value="1"/>
</dbReference>
<dbReference type="Pfam" id="PF06114">
    <property type="entry name" value="Peptidase_M78"/>
    <property type="match status" value="1"/>
</dbReference>
<dbReference type="STRING" id="660470.Theba_0139"/>
<dbReference type="Pfam" id="PF01381">
    <property type="entry name" value="HTH_3"/>
    <property type="match status" value="1"/>
</dbReference>
<proteinExistence type="inferred from homology"/>
<dbReference type="KEGG" id="mpg:Theba_0139"/>
<dbReference type="CDD" id="cd00093">
    <property type="entry name" value="HTH_XRE"/>
    <property type="match status" value="1"/>
</dbReference>
<comment type="similarity">
    <text evidence="1">Belongs to the short-chain fatty acyl-CoA assimilation regulator (ScfR) family.</text>
</comment>
<sequence>MNSTRMSINHKTLAETRVNLGFSLDAAAKKIGVKSLVLASWESGEKKPTYIQLMKASRTYGLPSAYFFGDNVYAEEQPPDFRSFPDILQRQIPEIRLEIRYARERRETAIELLSELDEDIPYLEIPALKNSESLTKVIRDVLGIQVDTQMKWSNPYEALNKWCLSFEKAGIIVFQFSGIDVDTMRGFCLNERPLPVIGLNIKDSPHARIFTLFHELRHLVFREGGICDLHDSGHEKLCNEFAGEFLVPDQDLLRIRAVRTHTGVTWETSELNELSRIFSVSQEVILRRLLSLGLTTKSFYQQFRVASVEKSRRPSSRGYMSYTVRLLKENGAFFTNLLVSSYDAGVISSVDVSSSIRGAKVEYLEKLRKMIRE</sequence>
<name>I2F1T2_9BACT</name>
<feature type="domain" description="HTH cro/C1-type" evidence="2">
    <location>
        <begin position="13"/>
        <end position="67"/>
    </location>
</feature>
<evidence type="ECO:0000256" key="1">
    <source>
        <dbReference type="ARBA" id="ARBA00007227"/>
    </source>
</evidence>
<dbReference type="eggNOG" id="COG1476">
    <property type="taxonomic scope" value="Bacteria"/>
</dbReference>
<evidence type="ECO:0000313" key="4">
    <source>
        <dbReference type="Proteomes" id="UP000002881"/>
    </source>
</evidence>
<dbReference type="HOGENOM" id="CLU_057454_0_1_0"/>
<dbReference type="EMBL" id="CP003532">
    <property type="protein sequence ID" value="AFK05885.1"/>
    <property type="molecule type" value="Genomic_DNA"/>
</dbReference>
<evidence type="ECO:0000259" key="2">
    <source>
        <dbReference type="PROSITE" id="PS50943"/>
    </source>
</evidence>
<dbReference type="Gene3D" id="1.10.260.40">
    <property type="entry name" value="lambda repressor-like DNA-binding domains"/>
    <property type="match status" value="1"/>
</dbReference>
<organism evidence="3 4">
    <name type="scientific">Mesotoga prima MesG1.Ag.4.2</name>
    <dbReference type="NCBI Taxonomy" id="660470"/>
    <lineage>
        <taxon>Bacteria</taxon>
        <taxon>Thermotogati</taxon>
        <taxon>Thermotogota</taxon>
        <taxon>Thermotogae</taxon>
        <taxon>Kosmotogales</taxon>
        <taxon>Kosmotogaceae</taxon>
        <taxon>Mesotoga</taxon>
    </lineage>
</organism>
<dbReference type="InterPro" id="IPR010359">
    <property type="entry name" value="IrrE_HExxH"/>
</dbReference>
<evidence type="ECO:0000313" key="3">
    <source>
        <dbReference type="EMBL" id="AFK05885.1"/>
    </source>
</evidence>
<dbReference type="InterPro" id="IPR010982">
    <property type="entry name" value="Lambda_DNA-bd_dom_sf"/>
</dbReference>
<dbReference type="Gene3D" id="1.10.10.2910">
    <property type="match status" value="1"/>
</dbReference>
<dbReference type="SUPFAM" id="SSF47413">
    <property type="entry name" value="lambda repressor-like DNA-binding domains"/>
    <property type="match status" value="1"/>
</dbReference>
<dbReference type="InterPro" id="IPR001387">
    <property type="entry name" value="Cro/C1-type_HTH"/>
</dbReference>
<dbReference type="GO" id="GO:0003677">
    <property type="term" value="F:DNA binding"/>
    <property type="evidence" value="ECO:0007669"/>
    <property type="project" value="InterPro"/>
</dbReference>